<accession>A0ABR0Q6P7</accession>
<organism evidence="2 3">
    <name type="scientific">Gossypium arboreum</name>
    <name type="common">Tree cotton</name>
    <name type="synonym">Gossypium nanking</name>
    <dbReference type="NCBI Taxonomy" id="29729"/>
    <lineage>
        <taxon>Eukaryota</taxon>
        <taxon>Viridiplantae</taxon>
        <taxon>Streptophyta</taxon>
        <taxon>Embryophyta</taxon>
        <taxon>Tracheophyta</taxon>
        <taxon>Spermatophyta</taxon>
        <taxon>Magnoliopsida</taxon>
        <taxon>eudicotyledons</taxon>
        <taxon>Gunneridae</taxon>
        <taxon>Pentapetalae</taxon>
        <taxon>rosids</taxon>
        <taxon>malvids</taxon>
        <taxon>Malvales</taxon>
        <taxon>Malvaceae</taxon>
        <taxon>Malvoideae</taxon>
        <taxon>Gossypium</taxon>
    </lineage>
</organism>
<evidence type="ECO:0000313" key="3">
    <source>
        <dbReference type="Proteomes" id="UP001358586"/>
    </source>
</evidence>
<protein>
    <submittedName>
        <fullName evidence="2">Uncharacterized protein</fullName>
    </submittedName>
</protein>
<sequence>MTSKKKNHHCRRAECVPQQGGRQLRDKILLRSSCKLGSSSSSSSSSSSPSPSGTYRGSGLSSFLLSSMVDCGVLLDFHHNSTVLLTAIGASSYVGVDDGLTLTVALNIGFVGAHCGLLV</sequence>
<feature type="region of interest" description="Disordered" evidence="1">
    <location>
        <begin position="35"/>
        <end position="57"/>
    </location>
</feature>
<name>A0ABR0Q6P7_GOSAR</name>
<reference evidence="2 3" key="1">
    <citation type="submission" date="2023-03" db="EMBL/GenBank/DDBJ databases">
        <title>WGS of Gossypium arboreum.</title>
        <authorList>
            <person name="Yu D."/>
        </authorList>
    </citation>
    <scope>NUCLEOTIDE SEQUENCE [LARGE SCALE GENOMIC DNA]</scope>
    <source>
        <tissue evidence="2">Leaf</tissue>
    </source>
</reference>
<gene>
    <name evidence="2" type="ORF">PVK06_010385</name>
</gene>
<dbReference type="Proteomes" id="UP001358586">
    <property type="component" value="Chromosome 4"/>
</dbReference>
<dbReference type="EMBL" id="JARKNE010000004">
    <property type="protein sequence ID" value="KAK5834709.1"/>
    <property type="molecule type" value="Genomic_DNA"/>
</dbReference>
<feature type="compositionally biased region" description="Low complexity" evidence="1">
    <location>
        <begin position="38"/>
        <end position="57"/>
    </location>
</feature>
<keyword evidence="3" id="KW-1185">Reference proteome</keyword>
<feature type="compositionally biased region" description="Basic residues" evidence="1">
    <location>
        <begin position="1"/>
        <end position="11"/>
    </location>
</feature>
<proteinExistence type="predicted"/>
<evidence type="ECO:0000313" key="2">
    <source>
        <dbReference type="EMBL" id="KAK5834709.1"/>
    </source>
</evidence>
<evidence type="ECO:0000256" key="1">
    <source>
        <dbReference type="SAM" id="MobiDB-lite"/>
    </source>
</evidence>
<comment type="caution">
    <text evidence="2">The sequence shown here is derived from an EMBL/GenBank/DDBJ whole genome shotgun (WGS) entry which is preliminary data.</text>
</comment>
<feature type="region of interest" description="Disordered" evidence="1">
    <location>
        <begin position="1"/>
        <end position="22"/>
    </location>
</feature>